<protein>
    <submittedName>
        <fullName evidence="2">Proline racemase</fullName>
    </submittedName>
</protein>
<reference evidence="2 3" key="1">
    <citation type="submission" date="2018-03" db="EMBL/GenBank/DDBJ databases">
        <title>Genomic Encyclopedia of Archaeal and Bacterial Type Strains, Phase II (KMG-II): from individual species to whole genera.</title>
        <authorList>
            <person name="Goeker M."/>
        </authorList>
    </citation>
    <scope>NUCLEOTIDE SEQUENCE [LARGE SCALE GENOMIC DNA]</scope>
    <source>
        <strain evidence="2 3">DSM 24859</strain>
    </source>
</reference>
<dbReference type="FunFam" id="3.10.310.10:FF:000003">
    <property type="entry name" value="Proline racemase"/>
    <property type="match status" value="1"/>
</dbReference>
<dbReference type="OrthoDB" id="181267at2"/>
<dbReference type="SUPFAM" id="SSF54506">
    <property type="entry name" value="Diaminopimelate epimerase-like"/>
    <property type="match status" value="1"/>
</dbReference>
<evidence type="ECO:0000313" key="2">
    <source>
        <dbReference type="EMBL" id="PSL44167.1"/>
    </source>
</evidence>
<dbReference type="AlphaFoldDB" id="A0A2P8HD76"/>
<gene>
    <name evidence="2" type="ORF">CLV51_10632</name>
</gene>
<organism evidence="2 3">
    <name type="scientific">Chitinophaga niastensis</name>
    <dbReference type="NCBI Taxonomy" id="536980"/>
    <lineage>
        <taxon>Bacteria</taxon>
        <taxon>Pseudomonadati</taxon>
        <taxon>Bacteroidota</taxon>
        <taxon>Chitinophagia</taxon>
        <taxon>Chitinophagales</taxon>
        <taxon>Chitinophagaceae</taxon>
        <taxon>Chitinophaga</taxon>
    </lineage>
</organism>
<accession>A0A2P8HD76</accession>
<dbReference type="SFLD" id="SFLDS00028">
    <property type="entry name" value="Proline_Racemase"/>
    <property type="match status" value="1"/>
</dbReference>
<name>A0A2P8HD76_CHINA</name>
<keyword evidence="3" id="KW-1185">Reference proteome</keyword>
<dbReference type="GO" id="GO:0047580">
    <property type="term" value="F:4-hydroxyproline epimerase activity"/>
    <property type="evidence" value="ECO:0007669"/>
    <property type="project" value="TreeGrafter"/>
</dbReference>
<dbReference type="PANTHER" id="PTHR33442:SF1">
    <property type="entry name" value="TRANS-3-HYDROXY-L-PROLINE DEHYDRATASE"/>
    <property type="match status" value="1"/>
</dbReference>
<proteinExistence type="inferred from homology"/>
<dbReference type="Gene3D" id="3.10.310.10">
    <property type="entry name" value="Diaminopimelate Epimerase, Chain A, domain 1"/>
    <property type="match status" value="2"/>
</dbReference>
<evidence type="ECO:0000256" key="1">
    <source>
        <dbReference type="ARBA" id="ARBA00007529"/>
    </source>
</evidence>
<dbReference type="Pfam" id="PF05544">
    <property type="entry name" value="Pro_racemase"/>
    <property type="match status" value="1"/>
</dbReference>
<sequence length="345" mass="38304">MQTLLNNLHWEAPAQWLKIETIDMHTGGEPLRVFVSGLPAIKGVTVLEKRRYFKEHLDFIRTGTMWEPRGHADMYGAVITSSADADMDVFFLHNEGYSTMCGHAIIALTKLVLETGIIKKEERNPHLTINVPAGKIYAHATMENGKVNGVAFRNVPSFLYLSDQEVVVPGIGNVKFDVAYGGAFYAFVNAESLQLSLNAAHYNQLIDYGRRIKYAVMSNFSIRHPFEEDLSFLYGTIFTGKALEEGHHSRNVCIFAEGEVDRSATGSGVSARAALHYAKGELKINETIIIESITGSTMGVTVRELTAFGDYNAVIPEVSGTAFITGQHTFHFDPEDPFKEGFIFR</sequence>
<evidence type="ECO:0000313" key="3">
    <source>
        <dbReference type="Proteomes" id="UP000240971"/>
    </source>
</evidence>
<dbReference type="Proteomes" id="UP000240971">
    <property type="component" value="Unassembled WGS sequence"/>
</dbReference>
<dbReference type="RefSeq" id="WP_106530463.1">
    <property type="nucleotide sequence ID" value="NZ_PYAW01000006.1"/>
</dbReference>
<comment type="similarity">
    <text evidence="1">Belongs to the proline racemase family.</text>
</comment>
<dbReference type="InterPro" id="IPR008794">
    <property type="entry name" value="Pro_racemase_fam"/>
</dbReference>
<dbReference type="PANTHER" id="PTHR33442">
    <property type="entry name" value="TRANS-3-HYDROXY-L-PROLINE DEHYDRATASE"/>
    <property type="match status" value="1"/>
</dbReference>
<dbReference type="PIRSF" id="PIRSF029792">
    <property type="entry name" value="Pro_racemase"/>
    <property type="match status" value="1"/>
</dbReference>
<comment type="caution">
    <text evidence="2">The sequence shown here is derived from an EMBL/GenBank/DDBJ whole genome shotgun (WGS) entry which is preliminary data.</text>
</comment>
<dbReference type="EMBL" id="PYAW01000006">
    <property type="protein sequence ID" value="PSL44167.1"/>
    <property type="molecule type" value="Genomic_DNA"/>
</dbReference>